<organism evidence="5 6">
    <name type="scientific">Venturia nashicola</name>
    <dbReference type="NCBI Taxonomy" id="86259"/>
    <lineage>
        <taxon>Eukaryota</taxon>
        <taxon>Fungi</taxon>
        <taxon>Dikarya</taxon>
        <taxon>Ascomycota</taxon>
        <taxon>Pezizomycotina</taxon>
        <taxon>Dothideomycetes</taxon>
        <taxon>Pleosporomycetidae</taxon>
        <taxon>Venturiales</taxon>
        <taxon>Venturiaceae</taxon>
        <taxon>Venturia</taxon>
    </lineage>
</organism>
<evidence type="ECO:0000256" key="3">
    <source>
        <dbReference type="SAM" id="MobiDB-lite"/>
    </source>
</evidence>
<proteinExistence type="predicted"/>
<evidence type="ECO:0000313" key="6">
    <source>
        <dbReference type="Proteomes" id="UP000298493"/>
    </source>
</evidence>
<dbReference type="OrthoDB" id="5278208at2759"/>
<dbReference type="STRING" id="86259.A0A4Z1P0W5"/>
<dbReference type="InterPro" id="IPR001138">
    <property type="entry name" value="Zn2Cys6_DnaBD"/>
</dbReference>
<feature type="region of interest" description="Disordered" evidence="3">
    <location>
        <begin position="121"/>
        <end position="223"/>
    </location>
</feature>
<feature type="compositionally biased region" description="Basic and acidic residues" evidence="3">
    <location>
        <begin position="138"/>
        <end position="148"/>
    </location>
</feature>
<dbReference type="Pfam" id="PF11951">
    <property type="entry name" value="Fungal_trans_2"/>
    <property type="match status" value="1"/>
</dbReference>
<dbReference type="PANTHER" id="PTHR37534">
    <property type="entry name" value="TRANSCRIPTIONAL ACTIVATOR PROTEIN UGA3"/>
    <property type="match status" value="1"/>
</dbReference>
<feature type="compositionally biased region" description="Polar residues" evidence="3">
    <location>
        <begin position="173"/>
        <end position="187"/>
    </location>
</feature>
<dbReference type="InterPro" id="IPR021858">
    <property type="entry name" value="Fun_TF"/>
</dbReference>
<reference evidence="5 6" key="1">
    <citation type="submission" date="2019-04" db="EMBL/GenBank/DDBJ databases">
        <title>High contiguity whole genome sequence and gene annotation resource for two Venturia nashicola isolates.</title>
        <authorList>
            <person name="Prokchorchik M."/>
            <person name="Won K."/>
            <person name="Lee Y."/>
            <person name="Choi E.D."/>
            <person name="Segonzac C."/>
            <person name="Sohn K.H."/>
        </authorList>
    </citation>
    <scope>NUCLEOTIDE SEQUENCE [LARGE SCALE GENOMIC DNA]</scope>
    <source>
        <strain evidence="5 6">PRI2</strain>
    </source>
</reference>
<accession>A0A4Z1P0W5</accession>
<dbReference type="CDD" id="cd00067">
    <property type="entry name" value="GAL4"/>
    <property type="match status" value="1"/>
</dbReference>
<protein>
    <submittedName>
        <fullName evidence="5">Putative transcriptional regulatory protein</fullName>
    </submittedName>
</protein>
<gene>
    <name evidence="5" type="ORF">E6O75_ATG10026</name>
</gene>
<dbReference type="Gene3D" id="4.10.240.10">
    <property type="entry name" value="Zn(2)-C6 fungal-type DNA-binding domain"/>
    <property type="match status" value="1"/>
</dbReference>
<dbReference type="InterPro" id="IPR036864">
    <property type="entry name" value="Zn2-C6_fun-type_DNA-bd_sf"/>
</dbReference>
<dbReference type="PROSITE" id="PS50048">
    <property type="entry name" value="ZN2_CY6_FUNGAL_2"/>
    <property type="match status" value="1"/>
</dbReference>
<name>A0A4Z1P0W5_9PEZI</name>
<sequence>MAGPYHNSPNYAFHPPSTYYTTAQNGQPLIQPNSFCSGNPHFHQLPLHPLTTQFTDFDDQNHAILPVQASARSRKRLGPGGHHVKFRRTRSGCFTCRNRRVKCDEARPACERCRKGGRRCVYPEPTSSTKRRASTKSKSLDEGEGSSHDEDDFDHDFLVHEASPTRWLREPASANSPQSSTNNSRASSDPPALTHGASPTPSTDGSGVYPGSAQSTTPARKFAPIARHQTLEARKLADLSPDEKFYLDYARTKLTKHHWEMKLDGEGFLNNTLIFIALRFEPLLYAVIGFAAYHFTLSKPDGQLNHFIQYYQKSIRLLRETIKHEPNLATIMTILQLATIEEWLGDWVNLMRHQKAALALITNMYTPESMNANETLRKIFQWYFRFDTFVGLLSGSGVQMSFDWIEAHHDFYAKQCIKEPDEVYWKYEERWASIRLTGQHLGDLGKPSAQNAMSEQELKESFASCVKDVWAMTENLHPSLTDRSKLVKDFPSRPDDFDSIVDPYEPDLLYGGDIFDTNMLIHDLIAYQTYFKQHIGNVQGIHDPVGMRKMAFKMCQIYEALKIYPGSPAGIQLGMQAGQAYSALFLRQNEKEIMWGRRTMAEIEAGGYTYPITLRKKLEDLWNVDLSDWWLPNGEGCPPVIRQIRSFITSTPNDTTGEDLRAFKGIFASLSLSDTSSTAGSSHTSPEAQDNRPWLQLQTTDTANGKPDDDRNDWGSPNAYDRAVAFGESPEFEWS</sequence>
<evidence type="ECO:0000256" key="1">
    <source>
        <dbReference type="ARBA" id="ARBA00004123"/>
    </source>
</evidence>
<dbReference type="GO" id="GO:0008270">
    <property type="term" value="F:zinc ion binding"/>
    <property type="evidence" value="ECO:0007669"/>
    <property type="project" value="InterPro"/>
</dbReference>
<dbReference type="GO" id="GO:0000981">
    <property type="term" value="F:DNA-binding transcription factor activity, RNA polymerase II-specific"/>
    <property type="evidence" value="ECO:0007669"/>
    <property type="project" value="InterPro"/>
</dbReference>
<dbReference type="AlphaFoldDB" id="A0A4Z1P0W5"/>
<dbReference type="GO" id="GO:0045944">
    <property type="term" value="P:positive regulation of transcription by RNA polymerase II"/>
    <property type="evidence" value="ECO:0007669"/>
    <property type="project" value="TreeGrafter"/>
</dbReference>
<evidence type="ECO:0000259" key="4">
    <source>
        <dbReference type="PROSITE" id="PS50048"/>
    </source>
</evidence>
<keyword evidence="2" id="KW-0539">Nucleus</keyword>
<evidence type="ECO:0000313" key="5">
    <source>
        <dbReference type="EMBL" id="TID13077.1"/>
    </source>
</evidence>
<dbReference type="SMART" id="SM00066">
    <property type="entry name" value="GAL4"/>
    <property type="match status" value="1"/>
</dbReference>
<dbReference type="PANTHER" id="PTHR37534:SF10">
    <property type="entry name" value="ZN(II)2CYS6 TRANSCRIPTION FACTOR (EUROFUNG)"/>
    <property type="match status" value="1"/>
</dbReference>
<evidence type="ECO:0000256" key="2">
    <source>
        <dbReference type="ARBA" id="ARBA00023242"/>
    </source>
</evidence>
<keyword evidence="6" id="KW-1185">Reference proteome</keyword>
<feature type="region of interest" description="Disordered" evidence="3">
    <location>
        <begin position="677"/>
        <end position="735"/>
    </location>
</feature>
<comment type="caution">
    <text evidence="5">The sequence shown here is derived from an EMBL/GenBank/DDBJ whole genome shotgun (WGS) entry which is preliminary data.</text>
</comment>
<dbReference type="SUPFAM" id="SSF57701">
    <property type="entry name" value="Zn2/Cys6 DNA-binding domain"/>
    <property type="match status" value="1"/>
</dbReference>
<dbReference type="GO" id="GO:0005634">
    <property type="term" value="C:nucleus"/>
    <property type="evidence" value="ECO:0007669"/>
    <property type="project" value="UniProtKB-SubCell"/>
</dbReference>
<dbReference type="EMBL" id="SNSC02000029">
    <property type="protein sequence ID" value="TID13077.1"/>
    <property type="molecule type" value="Genomic_DNA"/>
</dbReference>
<dbReference type="PROSITE" id="PS00463">
    <property type="entry name" value="ZN2_CY6_FUNGAL_1"/>
    <property type="match status" value="1"/>
</dbReference>
<dbReference type="Pfam" id="PF00172">
    <property type="entry name" value="Zn_clus"/>
    <property type="match status" value="1"/>
</dbReference>
<feature type="domain" description="Zn(2)-C6 fungal-type" evidence="4">
    <location>
        <begin position="92"/>
        <end position="122"/>
    </location>
</feature>
<comment type="subcellular location">
    <subcellularLocation>
        <location evidence="1">Nucleus</location>
    </subcellularLocation>
</comment>
<dbReference type="Proteomes" id="UP000298493">
    <property type="component" value="Unassembled WGS sequence"/>
</dbReference>
<dbReference type="GO" id="GO:0000976">
    <property type="term" value="F:transcription cis-regulatory region binding"/>
    <property type="evidence" value="ECO:0007669"/>
    <property type="project" value="TreeGrafter"/>
</dbReference>